<protein>
    <recommendedName>
        <fullName evidence="2">Fe2OG dioxygenase domain-containing protein</fullName>
    </recommendedName>
</protein>
<evidence type="ECO:0000259" key="2">
    <source>
        <dbReference type="PROSITE" id="PS51471"/>
    </source>
</evidence>
<dbReference type="AlphaFoldDB" id="F4RAV1"/>
<organism evidence="4">
    <name type="scientific">Melampsora larici-populina (strain 98AG31 / pathotype 3-4-7)</name>
    <name type="common">Poplar leaf rust fungus</name>
    <dbReference type="NCBI Taxonomy" id="747676"/>
    <lineage>
        <taxon>Eukaryota</taxon>
        <taxon>Fungi</taxon>
        <taxon>Dikarya</taxon>
        <taxon>Basidiomycota</taxon>
        <taxon>Pucciniomycotina</taxon>
        <taxon>Pucciniomycetes</taxon>
        <taxon>Pucciniales</taxon>
        <taxon>Melampsoraceae</taxon>
        <taxon>Melampsora</taxon>
    </lineage>
</organism>
<keyword evidence="4" id="KW-1185">Reference proteome</keyword>
<dbReference type="RefSeq" id="XP_007406183.1">
    <property type="nucleotide sequence ID" value="XM_007406121.1"/>
</dbReference>
<dbReference type="InterPro" id="IPR050231">
    <property type="entry name" value="Iron_ascorbate_oxido_reductase"/>
</dbReference>
<dbReference type="InParanoid" id="F4RAV1"/>
<sequence length="363" mass="40395">MSEQLITSLPLIDISPFLQHPSNPDHQSKTAAEIHEACTSTGFFYLTGHGIPTHLFSDVLNATRSFLLNATEEEKESLSIASNDFARGYQRKGLNITQGKADWHEALDLYAPSPFGNEGKGKVLGGENRWPETPKDFKELISQYIVTMIRLGEVMMRATGMGLGLEPDEVEDLVNLAKDSFWVMRCIGYPPLPHTHDGVSCGAHKDYGCYTFLYADSTRGALQVFRRGAQTRSTESLTEEEGEAGVWVNADPIEGALVVNIGEMWEIWTNGVYKATLHRVIHKGQNYRVSIPFFYEPAFNAYISPLPSIIRQAKENDKPVKERASIRYGDFLLSKVGGNFTVSAQTGQPELNGVEGEVRKGRY</sequence>
<dbReference type="GO" id="GO:0046872">
    <property type="term" value="F:metal ion binding"/>
    <property type="evidence" value="ECO:0007669"/>
    <property type="project" value="UniProtKB-KW"/>
</dbReference>
<dbReference type="Pfam" id="PF03171">
    <property type="entry name" value="2OG-FeII_Oxy"/>
    <property type="match status" value="1"/>
</dbReference>
<dbReference type="PRINTS" id="PR00682">
    <property type="entry name" value="IPNSYNTHASE"/>
</dbReference>
<evidence type="ECO:0000256" key="1">
    <source>
        <dbReference type="RuleBase" id="RU003682"/>
    </source>
</evidence>
<dbReference type="SUPFAM" id="SSF51197">
    <property type="entry name" value="Clavaminate synthase-like"/>
    <property type="match status" value="1"/>
</dbReference>
<dbReference type="InterPro" id="IPR005123">
    <property type="entry name" value="Oxoglu/Fe-dep_dioxygenase_dom"/>
</dbReference>
<reference evidence="4" key="1">
    <citation type="journal article" date="2011" name="Proc. Natl. Acad. Sci. U.S.A.">
        <title>Obligate biotrophy features unraveled by the genomic analysis of rust fungi.</title>
        <authorList>
            <person name="Duplessis S."/>
            <person name="Cuomo C.A."/>
            <person name="Lin Y.-C."/>
            <person name="Aerts A."/>
            <person name="Tisserant E."/>
            <person name="Veneault-Fourrey C."/>
            <person name="Joly D.L."/>
            <person name="Hacquard S."/>
            <person name="Amselem J."/>
            <person name="Cantarel B.L."/>
            <person name="Chiu R."/>
            <person name="Coutinho P.M."/>
            <person name="Feau N."/>
            <person name="Field M."/>
            <person name="Frey P."/>
            <person name="Gelhaye E."/>
            <person name="Goldberg J."/>
            <person name="Grabherr M.G."/>
            <person name="Kodira C.D."/>
            <person name="Kohler A."/>
            <person name="Kuees U."/>
            <person name="Lindquist E.A."/>
            <person name="Lucas S.M."/>
            <person name="Mago R."/>
            <person name="Mauceli E."/>
            <person name="Morin E."/>
            <person name="Murat C."/>
            <person name="Pangilinan J.L."/>
            <person name="Park R."/>
            <person name="Pearson M."/>
            <person name="Quesneville H."/>
            <person name="Rouhier N."/>
            <person name="Sakthikumar S."/>
            <person name="Salamov A.A."/>
            <person name="Schmutz J."/>
            <person name="Selles B."/>
            <person name="Shapiro H."/>
            <person name="Tanguay P."/>
            <person name="Tuskan G.A."/>
            <person name="Henrissat B."/>
            <person name="Van de Peer Y."/>
            <person name="Rouze P."/>
            <person name="Ellis J.G."/>
            <person name="Dodds P.N."/>
            <person name="Schein J.E."/>
            <person name="Zhong S."/>
            <person name="Hamelin R.C."/>
            <person name="Grigoriev I.V."/>
            <person name="Szabo L.J."/>
            <person name="Martin F."/>
        </authorList>
    </citation>
    <scope>NUCLEOTIDE SEQUENCE [LARGE SCALE GENOMIC DNA]</scope>
    <source>
        <strain evidence="4">98AG31 / pathotype 3-4-7</strain>
    </source>
</reference>
<dbReference type="GO" id="GO:0016491">
    <property type="term" value="F:oxidoreductase activity"/>
    <property type="evidence" value="ECO:0007669"/>
    <property type="project" value="UniProtKB-KW"/>
</dbReference>
<dbReference type="eggNOG" id="KOG0143">
    <property type="taxonomic scope" value="Eukaryota"/>
</dbReference>
<proteinExistence type="inferred from homology"/>
<name>F4RAV1_MELLP</name>
<dbReference type="InterPro" id="IPR026992">
    <property type="entry name" value="DIOX_N"/>
</dbReference>
<accession>F4RAV1</accession>
<dbReference type="PROSITE" id="PS51471">
    <property type="entry name" value="FE2OG_OXY"/>
    <property type="match status" value="1"/>
</dbReference>
<evidence type="ECO:0000313" key="3">
    <source>
        <dbReference type="EMBL" id="EGG10714.1"/>
    </source>
</evidence>
<keyword evidence="1" id="KW-0560">Oxidoreductase</keyword>
<dbReference type="PANTHER" id="PTHR47990">
    <property type="entry name" value="2-OXOGLUTARATE (2OG) AND FE(II)-DEPENDENT OXYGENASE SUPERFAMILY PROTEIN-RELATED"/>
    <property type="match status" value="1"/>
</dbReference>
<keyword evidence="1" id="KW-0479">Metal-binding</keyword>
<dbReference type="Gene3D" id="2.60.120.330">
    <property type="entry name" value="B-lactam Antibiotic, Isopenicillin N Synthase, Chain"/>
    <property type="match status" value="1"/>
</dbReference>
<dbReference type="VEuPathDB" id="FungiDB:MELLADRAFT_115467"/>
<dbReference type="Proteomes" id="UP000001072">
    <property type="component" value="Unassembled WGS sequence"/>
</dbReference>
<dbReference type="EMBL" id="GL883094">
    <property type="protein sequence ID" value="EGG10714.1"/>
    <property type="molecule type" value="Genomic_DNA"/>
</dbReference>
<evidence type="ECO:0000313" key="4">
    <source>
        <dbReference type="Proteomes" id="UP000001072"/>
    </source>
</evidence>
<feature type="domain" description="Fe2OG dioxygenase" evidence="2">
    <location>
        <begin position="180"/>
        <end position="297"/>
    </location>
</feature>
<dbReference type="KEGG" id="mlr:MELLADRAFT_115467"/>
<dbReference type="HOGENOM" id="CLU_010119_6_0_1"/>
<dbReference type="OrthoDB" id="288590at2759"/>
<gene>
    <name evidence="3" type="ORF">MELLADRAFT_115467</name>
</gene>
<dbReference type="Pfam" id="PF14226">
    <property type="entry name" value="DIOX_N"/>
    <property type="match status" value="1"/>
</dbReference>
<comment type="similarity">
    <text evidence="1">Belongs to the iron/ascorbate-dependent oxidoreductase family.</text>
</comment>
<dbReference type="STRING" id="747676.F4RAV1"/>
<dbReference type="InterPro" id="IPR044861">
    <property type="entry name" value="IPNS-like_FE2OG_OXY"/>
</dbReference>
<keyword evidence="1" id="KW-0408">Iron</keyword>
<dbReference type="InterPro" id="IPR027443">
    <property type="entry name" value="IPNS-like_sf"/>
</dbReference>
<dbReference type="FunCoup" id="F4RAV1">
    <property type="interactions" value="6"/>
</dbReference>
<dbReference type="GeneID" id="18925607"/>